<name>V8NW24_OPHHA</name>
<feature type="non-terminal residue" evidence="1">
    <location>
        <position position="1"/>
    </location>
</feature>
<evidence type="ECO:0000313" key="1">
    <source>
        <dbReference type="EMBL" id="ETE66156.1"/>
    </source>
</evidence>
<dbReference type="EMBL" id="AZIM01001644">
    <property type="protein sequence ID" value="ETE66156.1"/>
    <property type="molecule type" value="Genomic_DNA"/>
</dbReference>
<organism evidence="1 2">
    <name type="scientific">Ophiophagus hannah</name>
    <name type="common">King cobra</name>
    <name type="synonym">Naja hannah</name>
    <dbReference type="NCBI Taxonomy" id="8665"/>
    <lineage>
        <taxon>Eukaryota</taxon>
        <taxon>Metazoa</taxon>
        <taxon>Chordata</taxon>
        <taxon>Craniata</taxon>
        <taxon>Vertebrata</taxon>
        <taxon>Euteleostomi</taxon>
        <taxon>Lepidosauria</taxon>
        <taxon>Squamata</taxon>
        <taxon>Bifurcata</taxon>
        <taxon>Unidentata</taxon>
        <taxon>Episquamata</taxon>
        <taxon>Toxicofera</taxon>
        <taxon>Serpentes</taxon>
        <taxon>Colubroidea</taxon>
        <taxon>Elapidae</taxon>
        <taxon>Elapinae</taxon>
        <taxon>Ophiophagus</taxon>
    </lineage>
</organism>
<reference evidence="1 2" key="1">
    <citation type="journal article" date="2013" name="Proc. Natl. Acad. Sci. U.S.A.">
        <title>The king cobra genome reveals dynamic gene evolution and adaptation in the snake venom system.</title>
        <authorList>
            <person name="Vonk F.J."/>
            <person name="Casewell N.R."/>
            <person name="Henkel C.V."/>
            <person name="Heimberg A.M."/>
            <person name="Jansen H.J."/>
            <person name="McCleary R.J."/>
            <person name="Kerkkamp H.M."/>
            <person name="Vos R.A."/>
            <person name="Guerreiro I."/>
            <person name="Calvete J.J."/>
            <person name="Wuster W."/>
            <person name="Woods A.E."/>
            <person name="Logan J.M."/>
            <person name="Harrison R.A."/>
            <person name="Castoe T.A."/>
            <person name="de Koning A.P."/>
            <person name="Pollock D.D."/>
            <person name="Yandell M."/>
            <person name="Calderon D."/>
            <person name="Renjifo C."/>
            <person name="Currier R.B."/>
            <person name="Salgado D."/>
            <person name="Pla D."/>
            <person name="Sanz L."/>
            <person name="Hyder A.S."/>
            <person name="Ribeiro J.M."/>
            <person name="Arntzen J.W."/>
            <person name="van den Thillart G.E."/>
            <person name="Boetzer M."/>
            <person name="Pirovano W."/>
            <person name="Dirks R.P."/>
            <person name="Spaink H.P."/>
            <person name="Duboule D."/>
            <person name="McGlinn E."/>
            <person name="Kini R.M."/>
            <person name="Richardson M.K."/>
        </authorList>
    </citation>
    <scope>NUCLEOTIDE SEQUENCE</scope>
    <source>
        <tissue evidence="1">Blood</tissue>
    </source>
</reference>
<accession>V8NW24</accession>
<sequence>MEVLIVSGQTSKIMTDFIQSICLQNSSPSAEKMAAAQNISPIRAGFSLLSSFHWIVFTLSFKQLNLSTLCSPTEAECEKQRSLLLKGQAHLQSTCDLKDPCAVKHVELYLTVGVFNPSMHSRTQNVHNILYSQIKTKSQKLKSIVYHYYTQKFFISQLPKPQVETGEREARDDFPFISYAVKENLGPFISYAVKENLASAAGIDIGIYN</sequence>
<evidence type="ECO:0000313" key="2">
    <source>
        <dbReference type="Proteomes" id="UP000018936"/>
    </source>
</evidence>
<proteinExistence type="predicted"/>
<comment type="caution">
    <text evidence="1">The sequence shown here is derived from an EMBL/GenBank/DDBJ whole genome shotgun (WGS) entry which is preliminary data.</text>
</comment>
<keyword evidence="2" id="KW-1185">Reference proteome</keyword>
<protein>
    <submittedName>
        <fullName evidence="1">Uncharacterized protein</fullName>
    </submittedName>
</protein>
<dbReference type="AlphaFoldDB" id="V8NW24"/>
<gene>
    <name evidence="1" type="ORF">L345_08068</name>
</gene>
<feature type="non-terminal residue" evidence="1">
    <location>
        <position position="209"/>
    </location>
</feature>
<dbReference type="Proteomes" id="UP000018936">
    <property type="component" value="Unassembled WGS sequence"/>
</dbReference>